<evidence type="ECO:0000256" key="1">
    <source>
        <dbReference type="ARBA" id="ARBA00004604"/>
    </source>
</evidence>
<feature type="coiled-coil region" evidence="8">
    <location>
        <begin position="347"/>
        <end position="386"/>
    </location>
</feature>
<feature type="binding site" evidence="8">
    <location>
        <position position="77"/>
    </location>
    <ligand>
        <name>S-adenosyl-L-methionine</name>
        <dbReference type="ChEBI" id="CHEBI:59789"/>
    </ligand>
</feature>
<dbReference type="AlphaFoldDB" id="A0A152AA68"/>
<evidence type="ECO:0000313" key="14">
    <source>
        <dbReference type="Proteomes" id="UP000076078"/>
    </source>
</evidence>
<dbReference type="HAMAP" id="MF_03163">
    <property type="entry name" value="RNA_methyltr_E_SPB1"/>
    <property type="match status" value="1"/>
</dbReference>
<dbReference type="EMBL" id="LODT01000001">
    <property type="protein sequence ID" value="KYR03119.1"/>
    <property type="molecule type" value="Genomic_DNA"/>
</dbReference>
<comment type="subcellular location">
    <subcellularLocation>
        <location evidence="1 8">Nucleus</location>
        <location evidence="1 8">Nucleolus</location>
    </subcellularLocation>
</comment>
<keyword evidence="14" id="KW-1185">Reference proteome</keyword>
<dbReference type="Proteomes" id="UP000076078">
    <property type="component" value="Unassembled WGS sequence"/>
</dbReference>
<comment type="caution">
    <text evidence="13">The sequence shown here is derived from an EMBL/GenBank/DDBJ whole genome shotgun (WGS) entry which is preliminary data.</text>
</comment>
<dbReference type="GO" id="GO:0016435">
    <property type="term" value="F:rRNA (guanine) methyltransferase activity"/>
    <property type="evidence" value="ECO:0007669"/>
    <property type="project" value="TreeGrafter"/>
</dbReference>
<dbReference type="InterPro" id="IPR015507">
    <property type="entry name" value="rRNA-MeTfrase_E"/>
</dbReference>
<feature type="region of interest" description="Disordered" evidence="9">
    <location>
        <begin position="760"/>
        <end position="824"/>
    </location>
</feature>
<dbReference type="InterPro" id="IPR029063">
    <property type="entry name" value="SAM-dependent_MTases_sf"/>
</dbReference>
<sequence length="824" mass="95749">MGQKKKKLAKGRLDKFYYLAKEQGYRSRAAFKLIQLNKKYNFLGNAKACLDLCAAPGGWMQVASKYMPVQSLIVGVDLDPIRQVRNCISIADDITTQHCRAEIRKALKTWKVDVCLHDGAPNMGTSWVQDAYQQAELTLHALKLATEFLTTGGWFVTKVFRGPDYNSLIYIFNKLFKKVESTKPQASRNVSAEIFVVCQGFINPKKIDPKLLDPKYVFKEIQEGPKKVDILSDKKAKRNRQGYEDGVNVLFKKAFVSDFINSTEHLRVLSANNQLEWDEQSKIYLEHPETTTEIKECFKDLKVLGKFDFSKIIKWRKEMIQYKEKLENPNAGDELKPEVEDDTPKTLEEMDRELDEQIKQLMENVEKKKRKEKKKANEKKRDLQKRIELQMHIPGDSIQESADVDLFTVRGKNQILNLDAEATILTDSEDDENYEEYSDDEEANFDKDEFMEQQIDKQYNDYLVRIKNRRAKEVEKVSKNKVANDEDMEDDNQDDQQMEDDDDEGDNEIYKSGKRKAASIEATTNLWFDQDLFGSVQNDEENDDDEDNQEDQKVIQPKKKLKLQNQSTTTTTTTTTSSKKNNKKEKSNGKYQTPPTSMDLDNEEDEKDENNYDNILNGNNFEEVPLEKDIEMESDDSEDEDDKIKTLALGQFLLRKKTREEMYDNTFNRYSFADQELPLWFTDDENRHNKPQTPLTKEMVNEIRQRIKEIDSRPIKKIAEAKARKKYRATKKMEKIRDKANSVVDNPEMSNREKARAIEKMYKGQDKTKTKNKKIVVIAKKSKTAGGGSGKYKMVDKRQKKELRSQKAKDKRAGIKTPKPKPRK</sequence>
<dbReference type="InterPro" id="IPR028589">
    <property type="entry name" value="SPB1-like"/>
</dbReference>
<keyword evidence="5 8" id="KW-0808">Transferase</keyword>
<dbReference type="GO" id="GO:0005730">
    <property type="term" value="C:nucleolus"/>
    <property type="evidence" value="ECO:0007669"/>
    <property type="project" value="UniProtKB-SubCell"/>
</dbReference>
<keyword evidence="2 8" id="KW-0690">Ribosome biogenesis</keyword>
<dbReference type="InterPro" id="IPR002877">
    <property type="entry name" value="RNA_MeTrfase_FtsJ_dom"/>
</dbReference>
<dbReference type="SUPFAM" id="SSF53335">
    <property type="entry name" value="S-adenosyl-L-methionine-dependent methyltransferases"/>
    <property type="match status" value="1"/>
</dbReference>
<feature type="binding site" evidence="8">
    <location>
        <position position="118"/>
    </location>
    <ligand>
        <name>S-adenosyl-L-methionine</name>
        <dbReference type="ChEBI" id="CHEBI:59789"/>
    </ligand>
</feature>
<dbReference type="FunFam" id="3.40.50.150:FF:000004">
    <property type="entry name" value="AdoMet-dependent rRNA methyltransferase SPB1"/>
    <property type="match status" value="1"/>
</dbReference>
<dbReference type="Pfam" id="PF01728">
    <property type="entry name" value="FtsJ"/>
    <property type="match status" value="1"/>
</dbReference>
<comment type="catalytic activity">
    <reaction evidence="8">
        <text>a ribonucleotide in rRNA + S-adenosyl-L-methionine = a 2'-O-methylribonucleotide in rRNA + S-adenosyl-L-homocysteine + H(+)</text>
        <dbReference type="Rhea" id="RHEA:48628"/>
        <dbReference type="Rhea" id="RHEA-COMP:12164"/>
        <dbReference type="Rhea" id="RHEA-COMP:12165"/>
        <dbReference type="ChEBI" id="CHEBI:15378"/>
        <dbReference type="ChEBI" id="CHEBI:57856"/>
        <dbReference type="ChEBI" id="CHEBI:59789"/>
        <dbReference type="ChEBI" id="CHEBI:90675"/>
        <dbReference type="ChEBI" id="CHEBI:90676"/>
    </reaction>
</comment>
<dbReference type="GO" id="GO:0008650">
    <property type="term" value="F:rRNA (uridine-2'-O-)-methyltransferase activity"/>
    <property type="evidence" value="ECO:0007669"/>
    <property type="project" value="TreeGrafter"/>
</dbReference>
<dbReference type="InterPro" id="IPR024576">
    <property type="entry name" value="rRNA_MeTfrase_Spb1_DUF3381"/>
</dbReference>
<dbReference type="EC" id="2.1.1.-" evidence="8"/>
<keyword evidence="7 8" id="KW-0539">Nucleus</keyword>
<feature type="domain" description="DUF3381" evidence="12">
    <location>
        <begin position="234"/>
        <end position="386"/>
    </location>
</feature>
<dbReference type="GO" id="GO:0000466">
    <property type="term" value="P:maturation of 5.8S rRNA from tricistronic rRNA transcript (SSU-rRNA, 5.8S rRNA, LSU-rRNA)"/>
    <property type="evidence" value="ECO:0007669"/>
    <property type="project" value="TreeGrafter"/>
</dbReference>
<accession>A0A152AA68</accession>
<dbReference type="STRING" id="361077.A0A152AA68"/>
<dbReference type="InParanoid" id="A0A152AA68"/>
<evidence type="ECO:0000256" key="2">
    <source>
        <dbReference type="ARBA" id="ARBA00022517"/>
    </source>
</evidence>
<feature type="compositionally biased region" description="Basic and acidic residues" evidence="9">
    <location>
        <begin position="793"/>
        <end position="813"/>
    </location>
</feature>
<dbReference type="Gene3D" id="3.40.50.150">
    <property type="entry name" value="Vaccinia Virus protein VP39"/>
    <property type="match status" value="1"/>
</dbReference>
<feature type="compositionally biased region" description="Acidic residues" evidence="9">
    <location>
        <begin position="538"/>
        <end position="549"/>
    </location>
</feature>
<gene>
    <name evidence="13" type="ORF">DLAC_00614</name>
</gene>
<feature type="active site" description="Proton acceptor" evidence="8">
    <location>
        <position position="158"/>
    </location>
</feature>
<evidence type="ECO:0000256" key="4">
    <source>
        <dbReference type="ARBA" id="ARBA00022603"/>
    </source>
</evidence>
<evidence type="ECO:0000256" key="5">
    <source>
        <dbReference type="ARBA" id="ARBA00022679"/>
    </source>
</evidence>
<evidence type="ECO:0000256" key="9">
    <source>
        <dbReference type="SAM" id="MobiDB-lite"/>
    </source>
</evidence>
<keyword evidence="6 8" id="KW-0949">S-adenosyl-L-methionine</keyword>
<feature type="compositionally biased region" description="Acidic residues" evidence="9">
    <location>
        <begin position="427"/>
        <end position="443"/>
    </location>
</feature>
<name>A0A152AA68_TIELA</name>
<feature type="region of interest" description="Disordered" evidence="9">
    <location>
        <begin position="474"/>
        <end position="618"/>
    </location>
</feature>
<feature type="binding site" evidence="8">
    <location>
        <position position="57"/>
    </location>
    <ligand>
        <name>S-adenosyl-L-methionine</name>
        <dbReference type="ChEBI" id="CHEBI:59789"/>
    </ligand>
</feature>
<dbReference type="InterPro" id="IPR012920">
    <property type="entry name" value="rRNA_MeTfrase_SPB1-like_C"/>
</dbReference>
<feature type="binding site" evidence="8">
    <location>
        <position position="93"/>
    </location>
    <ligand>
        <name>S-adenosyl-L-methionine</name>
        <dbReference type="ChEBI" id="CHEBI:59789"/>
    </ligand>
</feature>
<keyword evidence="3 8" id="KW-0698">rRNA processing</keyword>
<feature type="compositionally biased region" description="Acidic residues" evidence="9">
    <location>
        <begin position="485"/>
        <end position="507"/>
    </location>
</feature>
<dbReference type="Pfam" id="PF07780">
    <property type="entry name" value="Spb1_C"/>
    <property type="match status" value="1"/>
</dbReference>
<feature type="binding site" evidence="8">
    <location>
        <position position="59"/>
    </location>
    <ligand>
        <name>S-adenosyl-L-methionine</name>
        <dbReference type="ChEBI" id="CHEBI:59789"/>
    </ligand>
</feature>
<dbReference type="Pfam" id="PF11861">
    <property type="entry name" value="DUF3381"/>
    <property type="match status" value="1"/>
</dbReference>
<evidence type="ECO:0000256" key="6">
    <source>
        <dbReference type="ARBA" id="ARBA00022691"/>
    </source>
</evidence>
<dbReference type="GO" id="GO:0000463">
    <property type="term" value="P:maturation of LSU-rRNA from tricistronic rRNA transcript (SSU-rRNA, 5.8S rRNA, LSU-rRNA)"/>
    <property type="evidence" value="ECO:0007669"/>
    <property type="project" value="TreeGrafter"/>
</dbReference>
<dbReference type="GO" id="GO:0030687">
    <property type="term" value="C:preribosome, large subunit precursor"/>
    <property type="evidence" value="ECO:0007669"/>
    <property type="project" value="TreeGrafter"/>
</dbReference>
<comment type="similarity">
    <text evidence="8">Belongs to the class I-like SAM-binding methyltransferase superfamily. RNA methyltransferase RlmE family. SPB1 subfamily.</text>
</comment>
<feature type="compositionally biased region" description="Basic and acidic residues" evidence="9">
    <location>
        <begin position="760"/>
        <end position="769"/>
    </location>
</feature>
<keyword evidence="8" id="KW-0175">Coiled coil</keyword>
<evidence type="ECO:0000256" key="7">
    <source>
        <dbReference type="ARBA" id="ARBA00023242"/>
    </source>
</evidence>
<proteinExistence type="inferred from homology"/>
<protein>
    <recommendedName>
        <fullName evidence="8">Putative rRNA methyltransferase</fullName>
        <ecNumber evidence="8">2.1.1.-</ecNumber>
    </recommendedName>
    <alternativeName>
        <fullName evidence="8">2'-O-ribose RNA methyltransferase SPB1 homolog</fullName>
    </alternativeName>
</protein>
<comment type="function">
    <text evidence="8">Probable methyltransferase involved in the maturation of rRNA and in the biogenesis of ribosomal subunits.</text>
</comment>
<feature type="compositionally biased region" description="Basic and acidic residues" evidence="9">
    <location>
        <begin position="474"/>
        <end position="484"/>
    </location>
</feature>
<dbReference type="HAMAP" id="MF_01547">
    <property type="entry name" value="RNA_methyltr_E"/>
    <property type="match status" value="1"/>
</dbReference>
<dbReference type="FunCoup" id="A0A152AA68">
    <property type="interactions" value="965"/>
</dbReference>
<feature type="region of interest" description="Disordered" evidence="9">
    <location>
        <begin position="423"/>
        <end position="447"/>
    </location>
</feature>
<evidence type="ECO:0000259" key="10">
    <source>
        <dbReference type="Pfam" id="PF01728"/>
    </source>
</evidence>
<dbReference type="PANTHER" id="PTHR10920:SF13">
    <property type="entry name" value="PRE-RRNA 2'-O-RIBOSE RNA METHYLTRANSFERASE FTSJ3"/>
    <property type="match status" value="1"/>
</dbReference>
<dbReference type="OrthoDB" id="1287559at2759"/>
<dbReference type="OMA" id="QRKDKYY"/>
<keyword evidence="4 8" id="KW-0489">Methyltransferase</keyword>
<evidence type="ECO:0000259" key="12">
    <source>
        <dbReference type="Pfam" id="PF11861"/>
    </source>
</evidence>
<evidence type="ECO:0000256" key="3">
    <source>
        <dbReference type="ARBA" id="ARBA00022552"/>
    </source>
</evidence>
<dbReference type="PANTHER" id="PTHR10920">
    <property type="entry name" value="RIBOSOMAL RNA METHYLTRANSFERASE"/>
    <property type="match status" value="1"/>
</dbReference>
<feature type="domain" description="Ribosomal RNA methyltransferase FtsJ" evidence="10">
    <location>
        <begin position="25"/>
        <end position="201"/>
    </location>
</feature>
<organism evidence="13 14">
    <name type="scientific">Tieghemostelium lacteum</name>
    <name type="common">Slime mold</name>
    <name type="synonym">Dictyostelium lacteum</name>
    <dbReference type="NCBI Taxonomy" id="361077"/>
    <lineage>
        <taxon>Eukaryota</taxon>
        <taxon>Amoebozoa</taxon>
        <taxon>Evosea</taxon>
        <taxon>Eumycetozoa</taxon>
        <taxon>Dictyostelia</taxon>
        <taxon>Dictyosteliales</taxon>
        <taxon>Raperosteliaceae</taxon>
        <taxon>Tieghemostelium</taxon>
    </lineage>
</organism>
<evidence type="ECO:0000256" key="8">
    <source>
        <dbReference type="HAMAP-Rule" id="MF_03163"/>
    </source>
</evidence>
<evidence type="ECO:0000259" key="11">
    <source>
        <dbReference type="Pfam" id="PF07780"/>
    </source>
</evidence>
<feature type="compositionally biased region" description="Low complexity" evidence="9">
    <location>
        <begin position="563"/>
        <end position="579"/>
    </location>
</feature>
<evidence type="ECO:0000313" key="13">
    <source>
        <dbReference type="EMBL" id="KYR03119.1"/>
    </source>
</evidence>
<dbReference type="InterPro" id="IPR050082">
    <property type="entry name" value="RNA_methyltr_RlmE"/>
</dbReference>
<reference evidence="13 14" key="1">
    <citation type="submission" date="2015-12" db="EMBL/GenBank/DDBJ databases">
        <title>Dictyostelia acquired genes for synthesis and detection of signals that induce cell-type specialization by lateral gene transfer from prokaryotes.</title>
        <authorList>
            <person name="Gloeckner G."/>
            <person name="Schaap P."/>
        </authorList>
    </citation>
    <scope>NUCLEOTIDE SEQUENCE [LARGE SCALE GENOMIC DNA]</scope>
    <source>
        <strain evidence="13 14">TK</strain>
    </source>
</reference>
<feature type="domain" description="Ribosomal RNA methyltransferase SPB1-like C-terminal" evidence="11">
    <location>
        <begin position="619"/>
        <end position="811"/>
    </location>
</feature>